<proteinExistence type="predicted"/>
<organism evidence="2 3">
    <name type="scientific">Hasllibacter halocynthiae</name>
    <dbReference type="NCBI Taxonomy" id="595589"/>
    <lineage>
        <taxon>Bacteria</taxon>
        <taxon>Pseudomonadati</taxon>
        <taxon>Pseudomonadota</taxon>
        <taxon>Alphaproteobacteria</taxon>
        <taxon>Rhodobacterales</taxon>
        <taxon>Roseobacteraceae</taxon>
        <taxon>Hasllibacter</taxon>
    </lineage>
</organism>
<reference evidence="2 3" key="1">
    <citation type="submission" date="2018-03" db="EMBL/GenBank/DDBJ databases">
        <title>Genomic Encyclopedia of Archaeal and Bacterial Type Strains, Phase II (KMG-II): from individual species to whole genera.</title>
        <authorList>
            <person name="Goeker M."/>
        </authorList>
    </citation>
    <scope>NUCLEOTIDE SEQUENCE [LARGE SCALE GENOMIC DNA]</scope>
    <source>
        <strain evidence="2 3">DSM 29318</strain>
    </source>
</reference>
<evidence type="ECO:0000313" key="2">
    <source>
        <dbReference type="EMBL" id="PRY93723.1"/>
    </source>
</evidence>
<feature type="chain" id="PRO_5015685226" description="Entericidin EcnA/B family protein" evidence="1">
    <location>
        <begin position="22"/>
        <end position="40"/>
    </location>
</feature>
<sequence length="40" mass="4107">MTTIRLTAALLALLSVAACNTAEGFVQDAENVGDEIAAEI</sequence>
<dbReference type="PROSITE" id="PS51257">
    <property type="entry name" value="PROKAR_LIPOPROTEIN"/>
    <property type="match status" value="1"/>
</dbReference>
<dbReference type="EMBL" id="PVTT01000002">
    <property type="protein sequence ID" value="PRY93723.1"/>
    <property type="molecule type" value="Genomic_DNA"/>
</dbReference>
<gene>
    <name evidence="2" type="ORF">BCF33_2607</name>
</gene>
<dbReference type="AlphaFoldDB" id="A0A2T0X444"/>
<evidence type="ECO:0000256" key="1">
    <source>
        <dbReference type="SAM" id="SignalP"/>
    </source>
</evidence>
<keyword evidence="3" id="KW-1185">Reference proteome</keyword>
<evidence type="ECO:0008006" key="4">
    <source>
        <dbReference type="Google" id="ProtNLM"/>
    </source>
</evidence>
<dbReference type="Proteomes" id="UP000238801">
    <property type="component" value="Unassembled WGS sequence"/>
</dbReference>
<evidence type="ECO:0000313" key="3">
    <source>
        <dbReference type="Proteomes" id="UP000238801"/>
    </source>
</evidence>
<dbReference type="RefSeq" id="WP_106161281.1">
    <property type="nucleotide sequence ID" value="NZ_PVTT01000002.1"/>
</dbReference>
<keyword evidence="1" id="KW-0732">Signal</keyword>
<comment type="caution">
    <text evidence="2">The sequence shown here is derived from an EMBL/GenBank/DDBJ whole genome shotgun (WGS) entry which is preliminary data.</text>
</comment>
<feature type="signal peptide" evidence="1">
    <location>
        <begin position="1"/>
        <end position="21"/>
    </location>
</feature>
<name>A0A2T0X444_9RHOB</name>
<accession>A0A2T0X444</accession>
<protein>
    <recommendedName>
        <fullName evidence="4">Entericidin EcnA/B family protein</fullName>
    </recommendedName>
</protein>